<name>A0A1E5UW06_9POAL</name>
<organism evidence="2 3">
    <name type="scientific">Dichanthelium oligosanthes</name>
    <dbReference type="NCBI Taxonomy" id="888268"/>
    <lineage>
        <taxon>Eukaryota</taxon>
        <taxon>Viridiplantae</taxon>
        <taxon>Streptophyta</taxon>
        <taxon>Embryophyta</taxon>
        <taxon>Tracheophyta</taxon>
        <taxon>Spermatophyta</taxon>
        <taxon>Magnoliopsida</taxon>
        <taxon>Liliopsida</taxon>
        <taxon>Poales</taxon>
        <taxon>Poaceae</taxon>
        <taxon>PACMAD clade</taxon>
        <taxon>Panicoideae</taxon>
        <taxon>Panicodae</taxon>
        <taxon>Paniceae</taxon>
        <taxon>Dichantheliinae</taxon>
        <taxon>Dichanthelium</taxon>
    </lineage>
</organism>
<dbReference type="Proteomes" id="UP000095767">
    <property type="component" value="Unassembled WGS sequence"/>
</dbReference>
<dbReference type="OrthoDB" id="667936at2759"/>
<keyword evidence="3" id="KW-1185">Reference proteome</keyword>
<sequence>MATPGSSRGLISPACSSSPPHLSVIPPLSNPATTMSPPGGGRVGGFCNKNPAPQGVHVHPRYVPKRGSVLKGILRGMLRCFLLTTSQLAGEPASSGGRRVRPAPAEAGGDGAEQGK</sequence>
<feature type="region of interest" description="Disordered" evidence="1">
    <location>
        <begin position="1"/>
        <end position="54"/>
    </location>
</feature>
<accession>A0A1E5UW06</accession>
<reference evidence="2 3" key="1">
    <citation type="submission" date="2016-09" db="EMBL/GenBank/DDBJ databases">
        <title>The draft genome of Dichanthelium oligosanthes: A C3 panicoid grass species.</title>
        <authorList>
            <person name="Studer A.J."/>
            <person name="Schnable J.C."/>
            <person name="Brutnell T.P."/>
        </authorList>
    </citation>
    <scope>NUCLEOTIDE SEQUENCE [LARGE SCALE GENOMIC DNA]</scope>
    <source>
        <strain evidence="3">cv. Kellogg 1175</strain>
        <tissue evidence="2">Leaf</tissue>
    </source>
</reference>
<feature type="region of interest" description="Disordered" evidence="1">
    <location>
        <begin position="89"/>
        <end position="116"/>
    </location>
</feature>
<evidence type="ECO:0000313" key="3">
    <source>
        <dbReference type="Proteomes" id="UP000095767"/>
    </source>
</evidence>
<dbReference type="AlphaFoldDB" id="A0A1E5UW06"/>
<protein>
    <submittedName>
        <fullName evidence="2">Uncharacterized protein</fullName>
    </submittedName>
</protein>
<gene>
    <name evidence="2" type="ORF">BAE44_0021914</name>
</gene>
<evidence type="ECO:0000313" key="2">
    <source>
        <dbReference type="EMBL" id="OEL17069.1"/>
    </source>
</evidence>
<dbReference type="EMBL" id="LWDX02061187">
    <property type="protein sequence ID" value="OEL17069.1"/>
    <property type="molecule type" value="Genomic_DNA"/>
</dbReference>
<evidence type="ECO:0000256" key="1">
    <source>
        <dbReference type="SAM" id="MobiDB-lite"/>
    </source>
</evidence>
<comment type="caution">
    <text evidence="2">The sequence shown here is derived from an EMBL/GenBank/DDBJ whole genome shotgun (WGS) entry which is preliminary data.</text>
</comment>
<proteinExistence type="predicted"/>